<comment type="caution">
    <text evidence="5">The sequence shown here is derived from an EMBL/GenBank/DDBJ whole genome shotgun (WGS) entry which is preliminary data.</text>
</comment>
<feature type="domain" description="HTH araC/xylS-type" evidence="4">
    <location>
        <begin position="1"/>
        <end position="81"/>
    </location>
</feature>
<organism evidence="5 6">
    <name type="scientific">Clostridium neuense</name>
    <dbReference type="NCBI Taxonomy" id="1728934"/>
    <lineage>
        <taxon>Bacteria</taxon>
        <taxon>Bacillati</taxon>
        <taxon>Bacillota</taxon>
        <taxon>Clostridia</taxon>
        <taxon>Eubacteriales</taxon>
        <taxon>Clostridiaceae</taxon>
        <taxon>Clostridium</taxon>
    </lineage>
</organism>
<dbReference type="PRINTS" id="PR00032">
    <property type="entry name" value="HTHARAC"/>
</dbReference>
<dbReference type="PROSITE" id="PS01124">
    <property type="entry name" value="HTH_ARAC_FAMILY_2"/>
    <property type="match status" value="1"/>
</dbReference>
<evidence type="ECO:0000256" key="1">
    <source>
        <dbReference type="ARBA" id="ARBA00023015"/>
    </source>
</evidence>
<dbReference type="InterPro" id="IPR018060">
    <property type="entry name" value="HTH_AraC"/>
</dbReference>
<keyword evidence="3" id="KW-0804">Transcription</keyword>
<proteinExistence type="predicted"/>
<dbReference type="RefSeq" id="WP_406789466.1">
    <property type="nucleotide sequence ID" value="NZ_JBJIAA010000021.1"/>
</dbReference>
<evidence type="ECO:0000256" key="3">
    <source>
        <dbReference type="ARBA" id="ARBA00023163"/>
    </source>
</evidence>
<name>A0ABW8TKM6_9CLOT</name>
<evidence type="ECO:0000259" key="4">
    <source>
        <dbReference type="PROSITE" id="PS01124"/>
    </source>
</evidence>
<protein>
    <submittedName>
        <fullName evidence="5">Helix-turn-helix transcriptional regulator</fullName>
    </submittedName>
</protein>
<dbReference type="Proteomes" id="UP001623592">
    <property type="component" value="Unassembled WGS sequence"/>
</dbReference>
<keyword evidence="6" id="KW-1185">Reference proteome</keyword>
<keyword evidence="1" id="KW-0805">Transcription regulation</keyword>
<dbReference type="PANTHER" id="PTHR43280">
    <property type="entry name" value="ARAC-FAMILY TRANSCRIPTIONAL REGULATOR"/>
    <property type="match status" value="1"/>
</dbReference>
<gene>
    <name evidence="5" type="ORF">ACJDT4_20565</name>
</gene>
<dbReference type="SMART" id="SM00342">
    <property type="entry name" value="HTH_ARAC"/>
    <property type="match status" value="1"/>
</dbReference>
<dbReference type="Gene3D" id="1.10.10.60">
    <property type="entry name" value="Homeodomain-like"/>
    <property type="match status" value="2"/>
</dbReference>
<dbReference type="EMBL" id="JBJIAA010000021">
    <property type="protein sequence ID" value="MFL0252806.1"/>
    <property type="molecule type" value="Genomic_DNA"/>
</dbReference>
<keyword evidence="2" id="KW-0238">DNA-binding</keyword>
<sequence length="84" mass="10250">MAKIIEVTPHHLCRLFKEEFKIRPFVYLIKIRLKKAKELMLQNRNFTVKYVTKKVGYNDISYFCFIFKKYEGITPTEFKDMHIQ</sequence>
<evidence type="ECO:0000313" key="5">
    <source>
        <dbReference type="EMBL" id="MFL0252806.1"/>
    </source>
</evidence>
<accession>A0ABW8TKM6</accession>
<evidence type="ECO:0000313" key="6">
    <source>
        <dbReference type="Proteomes" id="UP001623592"/>
    </source>
</evidence>
<dbReference type="InterPro" id="IPR020449">
    <property type="entry name" value="Tscrpt_reg_AraC-type_HTH"/>
</dbReference>
<dbReference type="Pfam" id="PF12833">
    <property type="entry name" value="HTH_18"/>
    <property type="match status" value="1"/>
</dbReference>
<dbReference type="PANTHER" id="PTHR43280:SF28">
    <property type="entry name" value="HTH-TYPE TRANSCRIPTIONAL ACTIVATOR RHAS"/>
    <property type="match status" value="1"/>
</dbReference>
<dbReference type="InterPro" id="IPR009057">
    <property type="entry name" value="Homeodomain-like_sf"/>
</dbReference>
<dbReference type="SUPFAM" id="SSF46689">
    <property type="entry name" value="Homeodomain-like"/>
    <property type="match status" value="1"/>
</dbReference>
<evidence type="ECO:0000256" key="2">
    <source>
        <dbReference type="ARBA" id="ARBA00023125"/>
    </source>
</evidence>
<reference evidence="5 6" key="1">
    <citation type="submission" date="2024-11" db="EMBL/GenBank/DDBJ databases">
        <authorList>
            <person name="Heng Y.C."/>
            <person name="Lim A.C.H."/>
            <person name="Lee J.K.Y."/>
            <person name="Kittelmann S."/>
        </authorList>
    </citation>
    <scope>NUCLEOTIDE SEQUENCE [LARGE SCALE GENOMIC DNA]</scope>
    <source>
        <strain evidence="5 6">WILCCON 0114</strain>
    </source>
</reference>